<feature type="non-terminal residue" evidence="3">
    <location>
        <position position="475"/>
    </location>
</feature>
<evidence type="ECO:0000313" key="4">
    <source>
        <dbReference type="Proteomes" id="UP000199477"/>
    </source>
</evidence>
<gene>
    <name evidence="3" type="ORF">SAMN02799615_02499</name>
</gene>
<evidence type="ECO:0000259" key="2">
    <source>
        <dbReference type="Pfam" id="PF20148"/>
    </source>
</evidence>
<dbReference type="RefSeq" id="WP_245778724.1">
    <property type="nucleotide sequence ID" value="NZ_FONH01000007.1"/>
</dbReference>
<reference evidence="4" key="1">
    <citation type="submission" date="2016-10" db="EMBL/GenBank/DDBJ databases">
        <authorList>
            <person name="Varghese N."/>
            <person name="Submissions S."/>
        </authorList>
    </citation>
    <scope>NUCLEOTIDE SEQUENCE [LARGE SCALE GENOMIC DNA]</scope>
    <source>
        <strain evidence="4">UNC178MFTsu3.1</strain>
    </source>
</reference>
<evidence type="ECO:0000256" key="1">
    <source>
        <dbReference type="SAM" id="SignalP"/>
    </source>
</evidence>
<protein>
    <submittedName>
        <fullName evidence="3">YD repeat-containing protein</fullName>
    </submittedName>
</protein>
<dbReference type="STRING" id="500610.SAMN02799615_02499"/>
<dbReference type="Pfam" id="PF20148">
    <property type="entry name" value="DUF6531"/>
    <property type="match status" value="1"/>
</dbReference>
<dbReference type="InterPro" id="IPR045351">
    <property type="entry name" value="DUF6531"/>
</dbReference>
<feature type="signal peptide" evidence="1">
    <location>
        <begin position="1"/>
        <end position="45"/>
    </location>
</feature>
<keyword evidence="1" id="KW-0732">Signal</keyword>
<evidence type="ECO:0000313" key="3">
    <source>
        <dbReference type="EMBL" id="SFF11366.1"/>
    </source>
</evidence>
<organism evidence="3 4">
    <name type="scientific">Dyella marensis</name>
    <dbReference type="NCBI Taxonomy" id="500610"/>
    <lineage>
        <taxon>Bacteria</taxon>
        <taxon>Pseudomonadati</taxon>
        <taxon>Pseudomonadota</taxon>
        <taxon>Gammaproteobacteria</taxon>
        <taxon>Lysobacterales</taxon>
        <taxon>Rhodanobacteraceae</taxon>
        <taxon>Dyella</taxon>
    </lineage>
</organism>
<dbReference type="EMBL" id="FONH01000007">
    <property type="protein sequence ID" value="SFF11366.1"/>
    <property type="molecule type" value="Genomic_DNA"/>
</dbReference>
<feature type="chain" id="PRO_5011629734" evidence="1">
    <location>
        <begin position="46"/>
        <end position="475"/>
    </location>
</feature>
<accession>A0A1I2G3M9</accession>
<feature type="domain" description="DUF6531" evidence="2">
    <location>
        <begin position="240"/>
        <end position="314"/>
    </location>
</feature>
<keyword evidence="4" id="KW-1185">Reference proteome</keyword>
<name>A0A1I2G3M9_9GAMM</name>
<dbReference type="Gene3D" id="2.180.10.10">
    <property type="entry name" value="RHS repeat-associated core"/>
    <property type="match status" value="1"/>
</dbReference>
<dbReference type="AlphaFoldDB" id="A0A1I2G3M9"/>
<sequence>MISLVRAPLRAISMRSIRERLYRFFKQPAFALGCIAMLAVSAAHAQDYSGNPAVAPRLAQRQAAASAALTATVNVTGLWHGNLQAPNDATAAAWEEEFDLRQDDSGNVTGTRKTTPQTNGTNWYIWSVTGTVSGNTLTLNDTTLVARGGGTNTPCQDTTTVNVTADGASFSGTWTAKTGCSPGTVSATRYGGDVARNLGSGALCDGGLGLLGGGSGSGSGASGNANGLSCPEKMGAARLGDPIDAGTGNYYLQEDDYTASYWLTFRRFYNSSGAVAPANLGFRWRHSFDRSLRLIGTPVATIIMLRPDGKQENFTKPGNAWVTDLPVDQLTEIRDGQGVVTGYSAFIGGSRETETYDSTGKLIQVLGQDGQGITLTYSTTTSTSYPRLGLLKTVTDSKGRKLTFFYDSSARLNSITLPDNKSLYYYYVSASSNIAQVTYPDARYRLYGFNEAAYIGQTSLPNAMTGIQDENGARY</sequence>
<dbReference type="Proteomes" id="UP000199477">
    <property type="component" value="Unassembled WGS sequence"/>
</dbReference>
<proteinExistence type="predicted"/>